<comment type="caution">
    <text evidence="3">The sequence shown here is derived from an EMBL/GenBank/DDBJ whole genome shotgun (WGS) entry which is preliminary data.</text>
</comment>
<keyword evidence="4" id="KW-1185">Reference proteome</keyword>
<dbReference type="Proteomes" id="UP000766550">
    <property type="component" value="Unassembled WGS sequence"/>
</dbReference>
<dbReference type="AlphaFoldDB" id="A0A8J7Y807"/>
<feature type="compositionally biased region" description="Polar residues" evidence="1">
    <location>
        <begin position="7"/>
        <end position="18"/>
    </location>
</feature>
<feature type="domain" description="DUF7389" evidence="2">
    <location>
        <begin position="23"/>
        <end position="88"/>
    </location>
</feature>
<evidence type="ECO:0000313" key="3">
    <source>
        <dbReference type="EMBL" id="MBV0926400.1"/>
    </source>
</evidence>
<evidence type="ECO:0000313" key="4">
    <source>
        <dbReference type="Proteomes" id="UP000766550"/>
    </source>
</evidence>
<proteinExistence type="predicted"/>
<evidence type="ECO:0000256" key="1">
    <source>
        <dbReference type="SAM" id="MobiDB-lite"/>
    </source>
</evidence>
<dbReference type="EMBL" id="JAHQXF010000005">
    <property type="protein sequence ID" value="MBV0926400.1"/>
    <property type="molecule type" value="Genomic_DNA"/>
</dbReference>
<dbReference type="Pfam" id="PF24115">
    <property type="entry name" value="DUF7389"/>
    <property type="match status" value="1"/>
</dbReference>
<gene>
    <name evidence="3" type="ORF">KTS45_19520</name>
</gene>
<evidence type="ECO:0000259" key="2">
    <source>
        <dbReference type="Pfam" id="PF24115"/>
    </source>
</evidence>
<reference evidence="3 4" key="1">
    <citation type="submission" date="2021-06" db="EMBL/GenBank/DDBJ databases">
        <title>New haloarchaea isolates fom saline soil.</title>
        <authorList>
            <person name="Duran-Viseras A."/>
            <person name="Sanchez-Porro C.S."/>
            <person name="Ventosa A."/>
        </authorList>
    </citation>
    <scope>NUCLEOTIDE SEQUENCE [LARGE SCALE GENOMIC DNA]</scope>
    <source>
        <strain evidence="3 4">JCM 183640</strain>
    </source>
</reference>
<dbReference type="InterPro" id="IPR055813">
    <property type="entry name" value="DUF7389"/>
</dbReference>
<feature type="region of interest" description="Disordered" evidence="1">
    <location>
        <begin position="1"/>
        <end position="29"/>
    </location>
</feature>
<organism evidence="3 4">
    <name type="scientific">Haloarcula limicola</name>
    <dbReference type="NCBI Taxonomy" id="1429915"/>
    <lineage>
        <taxon>Archaea</taxon>
        <taxon>Methanobacteriati</taxon>
        <taxon>Methanobacteriota</taxon>
        <taxon>Stenosarchaea group</taxon>
        <taxon>Halobacteria</taxon>
        <taxon>Halobacteriales</taxon>
        <taxon>Haloarculaceae</taxon>
        <taxon>Haloarcula</taxon>
    </lineage>
</organism>
<protein>
    <recommendedName>
        <fullName evidence="2">DUF7389 domain-containing protein</fullName>
    </recommendedName>
</protein>
<accession>A0A8J7Y807</accession>
<name>A0A8J7Y807_9EURY</name>
<sequence>MRGVPESTLSNQTMTGDTASDDVERVERTDIGASVEVRLKRGTGTRDEDQITIKAKGETATDALAEFEQLLAEYEAEYGDRMRAIQPTQLDES</sequence>
<dbReference type="OrthoDB" id="220598at2157"/>